<accession>A0ABT8J277</accession>
<comment type="caution">
    <text evidence="9">The sequence shown here is derived from an EMBL/GenBank/DDBJ whole genome shotgun (WGS) entry which is preliminary data.</text>
</comment>
<feature type="transmembrane region" description="Helical" evidence="7">
    <location>
        <begin position="41"/>
        <end position="57"/>
    </location>
</feature>
<feature type="transmembrane region" description="Helical" evidence="7">
    <location>
        <begin position="69"/>
        <end position="90"/>
    </location>
</feature>
<dbReference type="EMBL" id="JAROCB010000005">
    <property type="protein sequence ID" value="MDN4599179.1"/>
    <property type="molecule type" value="Genomic_DNA"/>
</dbReference>
<keyword evidence="3 7" id="KW-0812">Transmembrane</keyword>
<feature type="transmembrane region" description="Helical" evidence="7">
    <location>
        <begin position="415"/>
        <end position="441"/>
    </location>
</feature>
<feature type="transmembrane region" description="Helical" evidence="7">
    <location>
        <begin position="533"/>
        <end position="549"/>
    </location>
</feature>
<feature type="transmembrane region" description="Helical" evidence="7">
    <location>
        <begin position="17"/>
        <end position="35"/>
    </location>
</feature>
<feature type="transmembrane region" description="Helical" evidence="7">
    <location>
        <begin position="479"/>
        <end position="498"/>
    </location>
</feature>
<dbReference type="InterPro" id="IPR049453">
    <property type="entry name" value="Memb_transporter_dom"/>
</dbReference>
<feature type="transmembrane region" description="Helical" evidence="7">
    <location>
        <begin position="453"/>
        <end position="473"/>
    </location>
</feature>
<name>A0ABT8J277_9MICO</name>
<dbReference type="Pfam" id="PF13515">
    <property type="entry name" value="FUSC_2"/>
    <property type="match status" value="1"/>
</dbReference>
<evidence type="ECO:0000313" key="9">
    <source>
        <dbReference type="EMBL" id="MDN4599179.1"/>
    </source>
</evidence>
<evidence type="ECO:0000256" key="2">
    <source>
        <dbReference type="ARBA" id="ARBA00022475"/>
    </source>
</evidence>
<keyword evidence="2" id="KW-1003">Cell membrane</keyword>
<gene>
    <name evidence="9" type="ORF">P5G59_18655</name>
</gene>
<evidence type="ECO:0000256" key="7">
    <source>
        <dbReference type="SAM" id="Phobius"/>
    </source>
</evidence>
<protein>
    <submittedName>
        <fullName evidence="9">FUSC family protein</fullName>
    </submittedName>
</protein>
<keyword evidence="10" id="KW-1185">Reference proteome</keyword>
<feature type="transmembrane region" description="Helical" evidence="7">
    <location>
        <begin position="141"/>
        <end position="161"/>
    </location>
</feature>
<dbReference type="Proteomes" id="UP001174210">
    <property type="component" value="Unassembled WGS sequence"/>
</dbReference>
<organism evidence="9 10">
    <name type="scientific">Leifsonia virtsii</name>
    <dbReference type="NCBI Taxonomy" id="3035915"/>
    <lineage>
        <taxon>Bacteria</taxon>
        <taxon>Bacillati</taxon>
        <taxon>Actinomycetota</taxon>
        <taxon>Actinomycetes</taxon>
        <taxon>Micrococcales</taxon>
        <taxon>Microbacteriaceae</taxon>
        <taxon>Leifsonia</taxon>
    </lineage>
</organism>
<keyword evidence="5 7" id="KW-0472">Membrane</keyword>
<feature type="domain" description="Integral membrane bound transporter" evidence="8">
    <location>
        <begin position="417"/>
        <end position="543"/>
    </location>
</feature>
<dbReference type="PANTHER" id="PTHR30509">
    <property type="entry name" value="P-HYDROXYBENZOIC ACID EFFLUX PUMP SUBUNIT-RELATED"/>
    <property type="match status" value="1"/>
</dbReference>
<feature type="transmembrane region" description="Helical" evidence="7">
    <location>
        <begin position="96"/>
        <end position="129"/>
    </location>
</feature>
<dbReference type="RefSeq" id="WP_301220613.1">
    <property type="nucleotide sequence ID" value="NZ_JAROCB010000005.1"/>
</dbReference>
<feature type="transmembrane region" description="Helical" evidence="7">
    <location>
        <begin position="505"/>
        <end position="527"/>
    </location>
</feature>
<comment type="similarity">
    <text evidence="6">Belongs to the YccS/YhfK family.</text>
</comment>
<evidence type="ECO:0000313" key="10">
    <source>
        <dbReference type="Proteomes" id="UP001174210"/>
    </source>
</evidence>
<evidence type="ECO:0000256" key="3">
    <source>
        <dbReference type="ARBA" id="ARBA00022692"/>
    </source>
</evidence>
<comment type="subcellular location">
    <subcellularLocation>
        <location evidence="1">Cell membrane</location>
        <topology evidence="1">Multi-pass membrane protein</topology>
    </subcellularLocation>
</comment>
<keyword evidence="4 7" id="KW-1133">Transmembrane helix</keyword>
<evidence type="ECO:0000259" key="8">
    <source>
        <dbReference type="Pfam" id="PF13515"/>
    </source>
</evidence>
<evidence type="ECO:0000256" key="6">
    <source>
        <dbReference type="ARBA" id="ARBA00043993"/>
    </source>
</evidence>
<proteinExistence type="inferred from homology"/>
<reference evidence="9" key="1">
    <citation type="submission" date="2023-03" db="EMBL/GenBank/DDBJ databases">
        <title>MT1 and MT2 Draft Genomes of Novel Species.</title>
        <authorList>
            <person name="Venkateswaran K."/>
        </authorList>
    </citation>
    <scope>NUCLEOTIDE SEQUENCE</scope>
    <source>
        <strain evidence="9">F6_8S_P_1A</strain>
    </source>
</reference>
<dbReference type="PANTHER" id="PTHR30509:SF9">
    <property type="entry name" value="MULTIDRUG RESISTANCE PROTEIN MDTO"/>
    <property type="match status" value="1"/>
</dbReference>
<evidence type="ECO:0000256" key="5">
    <source>
        <dbReference type="ARBA" id="ARBA00023136"/>
    </source>
</evidence>
<evidence type="ECO:0000256" key="1">
    <source>
        <dbReference type="ARBA" id="ARBA00004651"/>
    </source>
</evidence>
<evidence type="ECO:0000256" key="4">
    <source>
        <dbReference type="ARBA" id="ARBA00022989"/>
    </source>
</evidence>
<sequence length="760" mass="78554">MSWLSGHDPGLMALRRAGRAAIAVPLLFLLGSRVIGSPEVALFSAFGSFALLLFVDFGGPLRERVQAQVALAVAGGALVALGTLASSPVWLSASAMAVVALVVLFAGSVSSVIASAGTSLLLTFILPVMLPGTPASVGPRLLGWGIAALVSVAAITLLWPAPVREPLRGRAAEACRALAARVRSLAPGELSPAAVADADATAAEAQAAVTALHTGFLATPYRPTGLSAPARTVVRLVDELLWLNSVVDQLDRHIRMPHDTPAPAHEAARTVREAAADVLDRGAALLAGHGGDPAELDAALERLSFARSSVEAATLSPAFAEFGGRDGGSGMSADAVIVALGPGFRAQELAYAVMTVGRNIVLTAQAERRSWWQRTLGRQPGDLAGPVAAAAERASGYVGWNSVWLRNSIRGAIGLGLAVLIAKLTGVEHAFWVVLGTLSVLRSSALSTGQTALRGVLGTVIGVVVGALALLALGSNPVVLWLVLPVAILIAGVAPSAISFAAGQAAFTVVLVLLFNIIAPAGWTVGLVRIEDVALGCAVSLVVGALFWPRGAAASLRSAVADAYLAGVDYLRAAVAFGAGRCDPSAPEHPEPHQQSLRAAAASRRLDDAFRTFLTERGSKTRPLSEVSATVTGVAGVRLAADAILELWRGQAPARSDHASTRQALLDPMDRLQHWYADLAAQLVALGPLPEPDRADPTASDELAAAVREDLDGPVDAMATAVRIIWTADYLQVVRRLERAIVRPAMLLRDDASPGGRSSG</sequence>